<proteinExistence type="predicted"/>
<dbReference type="EMBL" id="BARU01020459">
    <property type="protein sequence ID" value="GAH49321.1"/>
    <property type="molecule type" value="Genomic_DNA"/>
</dbReference>
<protein>
    <submittedName>
        <fullName evidence="1">Uncharacterized protein</fullName>
    </submittedName>
</protein>
<organism evidence="1">
    <name type="scientific">marine sediment metagenome</name>
    <dbReference type="NCBI Taxonomy" id="412755"/>
    <lineage>
        <taxon>unclassified sequences</taxon>
        <taxon>metagenomes</taxon>
        <taxon>ecological metagenomes</taxon>
    </lineage>
</organism>
<reference evidence="1" key="1">
    <citation type="journal article" date="2014" name="Front. Microbiol.">
        <title>High frequency of phylogenetically diverse reductive dehalogenase-homologous genes in deep subseafloor sedimentary metagenomes.</title>
        <authorList>
            <person name="Kawai M."/>
            <person name="Futagami T."/>
            <person name="Toyoda A."/>
            <person name="Takaki Y."/>
            <person name="Nishi S."/>
            <person name="Hori S."/>
            <person name="Arai W."/>
            <person name="Tsubouchi T."/>
            <person name="Morono Y."/>
            <person name="Uchiyama I."/>
            <person name="Ito T."/>
            <person name="Fujiyama A."/>
            <person name="Inagaki F."/>
            <person name="Takami H."/>
        </authorList>
    </citation>
    <scope>NUCLEOTIDE SEQUENCE</scope>
    <source>
        <strain evidence="1">Expedition CK06-06</strain>
    </source>
</reference>
<evidence type="ECO:0000313" key="1">
    <source>
        <dbReference type="EMBL" id="GAH49321.1"/>
    </source>
</evidence>
<gene>
    <name evidence="1" type="ORF">S03H2_33599</name>
</gene>
<comment type="caution">
    <text evidence="1">The sequence shown here is derived from an EMBL/GenBank/DDBJ whole genome shotgun (WGS) entry which is preliminary data.</text>
</comment>
<accession>X1FUI6</accession>
<dbReference type="AlphaFoldDB" id="X1FUI6"/>
<name>X1FUI6_9ZZZZ</name>
<sequence>MFSSTKEALSFGLQASEEDREMLRRLRKMFLRDFDLAMSREAFDQASIFATKAQLCREGLSAFEIVKRNPELF</sequence>